<name>A0ABN8HVI7_9NEOP</name>
<evidence type="ECO:0000313" key="4">
    <source>
        <dbReference type="Proteomes" id="UP000837857"/>
    </source>
</evidence>
<feature type="region of interest" description="Disordered" evidence="1">
    <location>
        <begin position="48"/>
        <end position="78"/>
    </location>
</feature>
<feature type="region of interest" description="Disordered" evidence="1">
    <location>
        <begin position="91"/>
        <end position="110"/>
    </location>
</feature>
<feature type="compositionally biased region" description="Acidic residues" evidence="1">
    <location>
        <begin position="98"/>
        <end position="110"/>
    </location>
</feature>
<dbReference type="Pfam" id="PF15410">
    <property type="entry name" value="PH_9"/>
    <property type="match status" value="1"/>
</dbReference>
<dbReference type="SUPFAM" id="SSF50729">
    <property type="entry name" value="PH domain-like"/>
    <property type="match status" value="1"/>
</dbReference>
<dbReference type="Proteomes" id="UP000837857">
    <property type="component" value="Chromosome 13"/>
</dbReference>
<dbReference type="PANTHER" id="PTHR37283">
    <property type="entry name" value="PH DOMAIN-CONTAINING PROTEIN YHR131C"/>
    <property type="match status" value="1"/>
</dbReference>
<accession>A0ABN8HVI7</accession>
<dbReference type="CDD" id="cd10571">
    <property type="entry name" value="PH_beta_spectrin"/>
    <property type="match status" value="1"/>
</dbReference>
<protein>
    <recommendedName>
        <fullName evidence="2">PH domain-containing protein</fullName>
    </recommendedName>
</protein>
<reference evidence="3" key="1">
    <citation type="submission" date="2022-03" db="EMBL/GenBank/DDBJ databases">
        <authorList>
            <person name="Martin H S."/>
        </authorList>
    </citation>
    <scope>NUCLEOTIDE SEQUENCE</scope>
</reference>
<dbReference type="PRINTS" id="PR00683">
    <property type="entry name" value="SPECTRINPH"/>
</dbReference>
<organism evidence="3 4">
    <name type="scientific">Iphiclides podalirius</name>
    <name type="common">scarce swallowtail</name>
    <dbReference type="NCBI Taxonomy" id="110791"/>
    <lineage>
        <taxon>Eukaryota</taxon>
        <taxon>Metazoa</taxon>
        <taxon>Ecdysozoa</taxon>
        <taxon>Arthropoda</taxon>
        <taxon>Hexapoda</taxon>
        <taxon>Insecta</taxon>
        <taxon>Pterygota</taxon>
        <taxon>Neoptera</taxon>
        <taxon>Endopterygota</taxon>
        <taxon>Lepidoptera</taxon>
        <taxon>Glossata</taxon>
        <taxon>Ditrysia</taxon>
        <taxon>Papilionoidea</taxon>
        <taxon>Papilionidae</taxon>
        <taxon>Papilioninae</taxon>
        <taxon>Iphiclides</taxon>
    </lineage>
</organism>
<dbReference type="InterPro" id="IPR001605">
    <property type="entry name" value="PH_dom-spectrin-type"/>
</dbReference>
<feature type="compositionally biased region" description="Low complexity" evidence="1">
    <location>
        <begin position="51"/>
        <end position="66"/>
    </location>
</feature>
<dbReference type="InterPro" id="IPR011993">
    <property type="entry name" value="PH-like_dom_sf"/>
</dbReference>
<dbReference type="InterPro" id="IPR041681">
    <property type="entry name" value="PH_9"/>
</dbReference>
<feature type="domain" description="PH" evidence="2">
    <location>
        <begin position="108"/>
        <end position="220"/>
    </location>
</feature>
<gene>
    <name evidence="3" type="ORF">IPOD504_LOCUS3064</name>
</gene>
<dbReference type="InterPro" id="IPR001849">
    <property type="entry name" value="PH_domain"/>
</dbReference>
<feature type="non-terminal residue" evidence="3">
    <location>
        <position position="248"/>
    </location>
</feature>
<dbReference type="PROSITE" id="PS50003">
    <property type="entry name" value="PH_DOMAIN"/>
    <property type="match status" value="1"/>
</dbReference>
<dbReference type="Gene3D" id="2.30.29.30">
    <property type="entry name" value="Pleckstrin-homology domain (PH domain)/Phosphotyrosine-binding domain (PTB)"/>
    <property type="match status" value="1"/>
</dbReference>
<evidence type="ECO:0000259" key="2">
    <source>
        <dbReference type="PROSITE" id="PS50003"/>
    </source>
</evidence>
<feature type="compositionally biased region" description="Basic residues" evidence="1">
    <location>
        <begin position="68"/>
        <end position="78"/>
    </location>
</feature>
<evidence type="ECO:0000313" key="3">
    <source>
        <dbReference type="EMBL" id="CAH2041293.1"/>
    </source>
</evidence>
<dbReference type="EMBL" id="OW152825">
    <property type="protein sequence ID" value="CAH2041293.1"/>
    <property type="molecule type" value="Genomic_DNA"/>
</dbReference>
<dbReference type="PANTHER" id="PTHR37283:SF1">
    <property type="entry name" value="PH DOMAIN-CONTAINING PROTEIN YHR131C"/>
    <property type="match status" value="1"/>
</dbReference>
<sequence>MSRTPLSTLPVALPWNDLRFTLASFSYSLCSAPSVSLYHPLLPNRVASRQPAGGSSSSPATPSTSGKAKTRSRSKSPFRSFRWRTAKKLLAGSHHSDDEEGASPAGEDEGFEGTLMRKHEWESGTKRASNRSWDKVYAVAKDGRMSFYKDQKTFKAAPEQLWRGEPPLDLNGAVVEVAANYTKKKHVFRLRLGSGAEFLLQAHDEAEMGAWLAALAARLAAPAARSHTLPAPANAEPKRRSFFTLKKN</sequence>
<dbReference type="SMART" id="SM00233">
    <property type="entry name" value="PH"/>
    <property type="match status" value="1"/>
</dbReference>
<proteinExistence type="predicted"/>
<keyword evidence="4" id="KW-1185">Reference proteome</keyword>
<evidence type="ECO:0000256" key="1">
    <source>
        <dbReference type="SAM" id="MobiDB-lite"/>
    </source>
</evidence>